<feature type="compositionally biased region" description="Basic residues" evidence="1">
    <location>
        <begin position="15"/>
        <end position="24"/>
    </location>
</feature>
<accession>A0A8X6JJJ0</accession>
<keyword evidence="3" id="KW-1185">Reference proteome</keyword>
<dbReference type="EMBL" id="BMAO01036232">
    <property type="protein sequence ID" value="GFR09066.1"/>
    <property type="molecule type" value="Genomic_DNA"/>
</dbReference>
<reference evidence="2" key="1">
    <citation type="submission" date="2020-07" db="EMBL/GenBank/DDBJ databases">
        <title>Multicomponent nature underlies the extraordinary mechanical properties of spider dragline silk.</title>
        <authorList>
            <person name="Kono N."/>
            <person name="Nakamura H."/>
            <person name="Mori M."/>
            <person name="Yoshida Y."/>
            <person name="Ohtoshi R."/>
            <person name="Malay A.D."/>
            <person name="Moran D.A.P."/>
            <person name="Tomita M."/>
            <person name="Numata K."/>
            <person name="Arakawa K."/>
        </authorList>
    </citation>
    <scope>NUCLEOTIDE SEQUENCE</scope>
</reference>
<protein>
    <submittedName>
        <fullName evidence="2">Uncharacterized protein</fullName>
    </submittedName>
</protein>
<feature type="compositionally biased region" description="Low complexity" evidence="1">
    <location>
        <begin position="1"/>
        <end position="14"/>
    </location>
</feature>
<gene>
    <name evidence="2" type="ORF">TNCT_318881</name>
</gene>
<evidence type="ECO:0000313" key="3">
    <source>
        <dbReference type="Proteomes" id="UP000887116"/>
    </source>
</evidence>
<feature type="region of interest" description="Disordered" evidence="1">
    <location>
        <begin position="1"/>
        <end position="35"/>
    </location>
</feature>
<feature type="compositionally biased region" description="Acidic residues" evidence="1">
    <location>
        <begin position="74"/>
        <end position="89"/>
    </location>
</feature>
<comment type="caution">
    <text evidence="2">The sequence shown here is derived from an EMBL/GenBank/DDBJ whole genome shotgun (WGS) entry which is preliminary data.</text>
</comment>
<organism evidence="2 3">
    <name type="scientific">Trichonephila clavata</name>
    <name type="common">Joro spider</name>
    <name type="synonym">Nephila clavata</name>
    <dbReference type="NCBI Taxonomy" id="2740835"/>
    <lineage>
        <taxon>Eukaryota</taxon>
        <taxon>Metazoa</taxon>
        <taxon>Ecdysozoa</taxon>
        <taxon>Arthropoda</taxon>
        <taxon>Chelicerata</taxon>
        <taxon>Arachnida</taxon>
        <taxon>Araneae</taxon>
        <taxon>Araneomorphae</taxon>
        <taxon>Entelegynae</taxon>
        <taxon>Araneoidea</taxon>
        <taxon>Nephilidae</taxon>
        <taxon>Trichonephila</taxon>
    </lineage>
</organism>
<feature type="region of interest" description="Disordered" evidence="1">
    <location>
        <begin position="52"/>
        <end position="89"/>
    </location>
</feature>
<feature type="compositionally biased region" description="Basic and acidic residues" evidence="1">
    <location>
        <begin position="54"/>
        <end position="73"/>
    </location>
</feature>
<evidence type="ECO:0000256" key="1">
    <source>
        <dbReference type="SAM" id="MobiDB-lite"/>
    </source>
</evidence>
<sequence>MYSQIKKYASPKKASLPKKKKHNFPKPSTFIPASENQTTCISATKRALKKTKNRWKESTDIEIKIEPHKSHENESDEESSDEDMSDEDTLVCVCI</sequence>
<evidence type="ECO:0000313" key="2">
    <source>
        <dbReference type="EMBL" id="GFR09066.1"/>
    </source>
</evidence>
<proteinExistence type="predicted"/>
<dbReference type="AlphaFoldDB" id="A0A8X6JJJ0"/>
<name>A0A8X6JJJ0_TRICU</name>
<dbReference type="Proteomes" id="UP000887116">
    <property type="component" value="Unassembled WGS sequence"/>
</dbReference>